<organism evidence="2 3">
    <name type="scientific">Kockovaella imperatae</name>
    <dbReference type="NCBI Taxonomy" id="4999"/>
    <lineage>
        <taxon>Eukaryota</taxon>
        <taxon>Fungi</taxon>
        <taxon>Dikarya</taxon>
        <taxon>Basidiomycota</taxon>
        <taxon>Agaricomycotina</taxon>
        <taxon>Tremellomycetes</taxon>
        <taxon>Tremellales</taxon>
        <taxon>Cuniculitremaceae</taxon>
        <taxon>Kockovaella</taxon>
    </lineage>
</organism>
<evidence type="ECO:0000313" key="2">
    <source>
        <dbReference type="EMBL" id="ORX38958.1"/>
    </source>
</evidence>
<dbReference type="RefSeq" id="XP_021872821.1">
    <property type="nucleotide sequence ID" value="XM_022012425.1"/>
</dbReference>
<name>A0A1Y1ULM5_9TREE</name>
<feature type="region of interest" description="Disordered" evidence="1">
    <location>
        <begin position="39"/>
        <end position="89"/>
    </location>
</feature>
<dbReference type="InParanoid" id="A0A1Y1ULM5"/>
<dbReference type="Proteomes" id="UP000193218">
    <property type="component" value="Unassembled WGS sequence"/>
</dbReference>
<reference evidence="2 3" key="1">
    <citation type="submission" date="2017-03" db="EMBL/GenBank/DDBJ databases">
        <title>Widespread Adenine N6-methylation of Active Genes in Fungi.</title>
        <authorList>
            <consortium name="DOE Joint Genome Institute"/>
            <person name="Mondo S.J."/>
            <person name="Dannebaum R.O."/>
            <person name="Kuo R.C."/>
            <person name="Louie K.B."/>
            <person name="Bewick A.J."/>
            <person name="Labutti K."/>
            <person name="Haridas S."/>
            <person name="Kuo A."/>
            <person name="Salamov A."/>
            <person name="Ahrendt S.R."/>
            <person name="Lau R."/>
            <person name="Bowen B.P."/>
            <person name="Lipzen A."/>
            <person name="Sullivan W."/>
            <person name="Andreopoulos W.B."/>
            <person name="Clum A."/>
            <person name="Lindquist E."/>
            <person name="Daum C."/>
            <person name="Northen T.R."/>
            <person name="Ramamoorthy G."/>
            <person name="Schmitz R.J."/>
            <person name="Gryganskyi A."/>
            <person name="Culley D."/>
            <person name="Magnuson J."/>
            <person name="James T.Y."/>
            <person name="O'Malley M.A."/>
            <person name="Stajich J.E."/>
            <person name="Spatafora J.W."/>
            <person name="Visel A."/>
            <person name="Grigoriev I.V."/>
        </authorList>
    </citation>
    <scope>NUCLEOTIDE SEQUENCE [LARGE SCALE GENOMIC DNA]</scope>
    <source>
        <strain evidence="2 3">NRRL Y-17943</strain>
    </source>
</reference>
<gene>
    <name evidence="2" type="ORF">BD324DRAFT_300137</name>
</gene>
<proteinExistence type="predicted"/>
<dbReference type="OrthoDB" id="3366823at2759"/>
<feature type="region of interest" description="Disordered" evidence="1">
    <location>
        <begin position="1"/>
        <end position="21"/>
    </location>
</feature>
<evidence type="ECO:0000256" key="1">
    <source>
        <dbReference type="SAM" id="MobiDB-lite"/>
    </source>
</evidence>
<feature type="compositionally biased region" description="Basic and acidic residues" evidence="1">
    <location>
        <begin position="67"/>
        <end position="89"/>
    </location>
</feature>
<keyword evidence="3" id="KW-1185">Reference proteome</keyword>
<comment type="caution">
    <text evidence="2">The sequence shown here is derived from an EMBL/GenBank/DDBJ whole genome shotgun (WGS) entry which is preliminary data.</text>
</comment>
<evidence type="ECO:0000313" key="3">
    <source>
        <dbReference type="Proteomes" id="UP000193218"/>
    </source>
</evidence>
<dbReference type="AlphaFoldDB" id="A0A1Y1ULM5"/>
<protein>
    <submittedName>
        <fullName evidence="2">Uncharacterized protein</fullName>
    </submittedName>
</protein>
<sequence length="129" mass="14350">MDQVGQSCAHRLTPRTPSGHCCQPLERAKALDAISAARLRSEVGVSSPNPGKNEKPSFAPRAQQKKQSQEKYKDRAEMRRQGMDDEYKPVEKLLADLEERAKDAGEDSALTKPANTSGEMLSIRSWLRV</sequence>
<dbReference type="EMBL" id="NBSH01000003">
    <property type="protein sequence ID" value="ORX38958.1"/>
    <property type="molecule type" value="Genomic_DNA"/>
</dbReference>
<dbReference type="GeneID" id="33554233"/>
<accession>A0A1Y1ULM5</accession>